<dbReference type="OrthoDB" id="542521at2"/>
<dbReference type="GO" id="GO:0019677">
    <property type="term" value="P:NAD+ catabolic process"/>
    <property type="evidence" value="ECO:0007669"/>
    <property type="project" value="TreeGrafter"/>
</dbReference>
<dbReference type="Gene3D" id="3.90.79.10">
    <property type="entry name" value="Nucleoside Triphosphate Pyrophosphohydrolase"/>
    <property type="match status" value="1"/>
</dbReference>
<organism evidence="6 7">
    <name type="scientific">Paraglaciecola hydrolytica</name>
    <dbReference type="NCBI Taxonomy" id="1799789"/>
    <lineage>
        <taxon>Bacteria</taxon>
        <taxon>Pseudomonadati</taxon>
        <taxon>Pseudomonadota</taxon>
        <taxon>Gammaproteobacteria</taxon>
        <taxon>Alteromonadales</taxon>
        <taxon>Alteromonadaceae</taxon>
        <taxon>Paraglaciecola</taxon>
    </lineage>
</organism>
<comment type="cofactor">
    <cofactor evidence="1">
        <name>Mg(2+)</name>
        <dbReference type="ChEBI" id="CHEBI:18420"/>
    </cofactor>
</comment>
<dbReference type="InterPro" id="IPR015797">
    <property type="entry name" value="NUDIX_hydrolase-like_dom_sf"/>
</dbReference>
<dbReference type="AlphaFoldDB" id="A0A148KKM6"/>
<name>A0A148KKM6_9ALTE</name>
<dbReference type="GO" id="GO:0006742">
    <property type="term" value="P:NADP+ catabolic process"/>
    <property type="evidence" value="ECO:0007669"/>
    <property type="project" value="TreeGrafter"/>
</dbReference>
<dbReference type="GO" id="GO:0046872">
    <property type="term" value="F:metal ion binding"/>
    <property type="evidence" value="ECO:0007669"/>
    <property type="project" value="UniProtKB-KW"/>
</dbReference>
<dbReference type="Proteomes" id="UP000070299">
    <property type="component" value="Unassembled WGS sequence"/>
</dbReference>
<dbReference type="InterPro" id="IPR050241">
    <property type="entry name" value="NAD-cap_RNA_hydrolase_NudC"/>
</dbReference>
<evidence type="ECO:0000256" key="2">
    <source>
        <dbReference type="ARBA" id="ARBA00022723"/>
    </source>
</evidence>
<dbReference type="GO" id="GO:0035529">
    <property type="term" value="F:NADH pyrophosphatase activity"/>
    <property type="evidence" value="ECO:0007669"/>
    <property type="project" value="TreeGrafter"/>
</dbReference>
<dbReference type="GO" id="GO:0005829">
    <property type="term" value="C:cytosol"/>
    <property type="evidence" value="ECO:0007669"/>
    <property type="project" value="TreeGrafter"/>
</dbReference>
<keyword evidence="3" id="KW-0378">Hydrolase</keyword>
<evidence type="ECO:0000256" key="4">
    <source>
        <dbReference type="ARBA" id="ARBA00022842"/>
    </source>
</evidence>
<protein>
    <recommendedName>
        <fullName evidence="5">Nudix hydrolase domain-containing protein</fullName>
    </recommendedName>
</protein>
<dbReference type="SUPFAM" id="SSF55811">
    <property type="entry name" value="Nudix"/>
    <property type="match status" value="1"/>
</dbReference>
<evidence type="ECO:0000313" key="7">
    <source>
        <dbReference type="Proteomes" id="UP000070299"/>
    </source>
</evidence>
<dbReference type="STRING" id="1799789.AX660_03415"/>
<evidence type="ECO:0000313" key="6">
    <source>
        <dbReference type="EMBL" id="KXI26829.1"/>
    </source>
</evidence>
<dbReference type="RefSeq" id="WP_068382320.1">
    <property type="nucleotide sequence ID" value="NZ_LSNE01000020.1"/>
</dbReference>
<comment type="caution">
    <text evidence="6">The sequence shown here is derived from an EMBL/GenBank/DDBJ whole genome shotgun (WGS) entry which is preliminary data.</text>
</comment>
<dbReference type="PANTHER" id="PTHR42904">
    <property type="entry name" value="NUDIX HYDROLASE, NUDC SUBFAMILY"/>
    <property type="match status" value="1"/>
</dbReference>
<accession>A0A148KKM6</accession>
<keyword evidence="7" id="KW-1185">Reference proteome</keyword>
<dbReference type="CDD" id="cd04681">
    <property type="entry name" value="NUDIX_Hydrolase"/>
    <property type="match status" value="1"/>
</dbReference>
<gene>
    <name evidence="6" type="ORF">AX660_03415</name>
</gene>
<evidence type="ECO:0000259" key="5">
    <source>
        <dbReference type="PROSITE" id="PS51462"/>
    </source>
</evidence>
<keyword evidence="2" id="KW-0479">Metal-binding</keyword>
<proteinExistence type="predicted"/>
<dbReference type="EMBL" id="LSNE01000020">
    <property type="protein sequence ID" value="KXI26829.1"/>
    <property type="molecule type" value="Genomic_DNA"/>
</dbReference>
<dbReference type="InterPro" id="IPR000086">
    <property type="entry name" value="NUDIX_hydrolase_dom"/>
</dbReference>
<keyword evidence="4" id="KW-0460">Magnesium</keyword>
<dbReference type="PANTHER" id="PTHR42904:SF12">
    <property type="entry name" value="ADP-RIBOSE PYROPHOSPHATASE-RELATED"/>
    <property type="match status" value="1"/>
</dbReference>
<dbReference type="PROSITE" id="PS51462">
    <property type="entry name" value="NUDIX"/>
    <property type="match status" value="1"/>
</dbReference>
<feature type="domain" description="Nudix hydrolase" evidence="5">
    <location>
        <begin position="39"/>
        <end position="172"/>
    </location>
</feature>
<evidence type="ECO:0000256" key="1">
    <source>
        <dbReference type="ARBA" id="ARBA00001946"/>
    </source>
</evidence>
<reference evidence="7" key="1">
    <citation type="submission" date="2016-02" db="EMBL/GenBank/DDBJ databases">
        <authorList>
            <person name="Schultz-Johansen M."/>
            <person name="Glaring M.A."/>
            <person name="Bech P.K."/>
            <person name="Stougaard P."/>
        </authorList>
    </citation>
    <scope>NUCLEOTIDE SEQUENCE [LARGE SCALE GENOMIC DNA]</scope>
    <source>
        <strain evidence="7">S66</strain>
    </source>
</reference>
<sequence length="174" mass="19718">MLDINNQSRFCPECGAQTLTQHCIKSFVCGTCGFTYFHNVAATVTGFIFYDNKLLLVKRAQQPCLGMLDLPGGFVDPNESNEQALIRELQEELQLQVDSMQYMFSFSNSYCYKAVTYPTLDSFFIIKLSVLPELAIQEEELSGYSWRDPKDIIPDTLAFESHKKALAACIANWL</sequence>
<evidence type="ECO:0000256" key="3">
    <source>
        <dbReference type="ARBA" id="ARBA00022801"/>
    </source>
</evidence>
<dbReference type="Pfam" id="PF00293">
    <property type="entry name" value="NUDIX"/>
    <property type="match status" value="1"/>
</dbReference>